<dbReference type="Proteomes" id="UP001156601">
    <property type="component" value="Unassembled WGS sequence"/>
</dbReference>
<dbReference type="AlphaFoldDB" id="A0AA37WJP1"/>
<proteinExistence type="predicted"/>
<reference evidence="1" key="2">
    <citation type="submission" date="2023-01" db="EMBL/GenBank/DDBJ databases">
        <title>Draft genome sequence of Agaribacter marinus strain NBRC 110023.</title>
        <authorList>
            <person name="Sun Q."/>
            <person name="Mori K."/>
        </authorList>
    </citation>
    <scope>NUCLEOTIDE SEQUENCE</scope>
    <source>
        <strain evidence="1">NBRC 110023</strain>
    </source>
</reference>
<keyword evidence="2" id="KW-1185">Reference proteome</keyword>
<comment type="caution">
    <text evidence="1">The sequence shown here is derived from an EMBL/GenBank/DDBJ whole genome shotgun (WGS) entry which is preliminary data.</text>
</comment>
<organism evidence="1 2">
    <name type="scientific">Agaribacter marinus</name>
    <dbReference type="NCBI Taxonomy" id="1431249"/>
    <lineage>
        <taxon>Bacteria</taxon>
        <taxon>Pseudomonadati</taxon>
        <taxon>Pseudomonadota</taxon>
        <taxon>Gammaproteobacteria</taxon>
        <taxon>Alteromonadales</taxon>
        <taxon>Alteromonadaceae</taxon>
        <taxon>Agaribacter</taxon>
    </lineage>
</organism>
<evidence type="ECO:0000313" key="1">
    <source>
        <dbReference type="EMBL" id="GLR72362.1"/>
    </source>
</evidence>
<protein>
    <submittedName>
        <fullName evidence="1">Uncharacterized protein</fullName>
    </submittedName>
</protein>
<name>A0AA37WJP1_9ALTE</name>
<accession>A0AA37WJP1</accession>
<sequence>MYSSPSFSIYDDKFANASNPIDLLLSDGICLSPNQIRDIVYISGLTKIDWRCVSSISIK</sequence>
<gene>
    <name evidence="1" type="ORF">GCM10007852_32700</name>
</gene>
<reference evidence="1" key="1">
    <citation type="journal article" date="2014" name="Int. J. Syst. Evol. Microbiol.">
        <title>Complete genome sequence of Corynebacterium casei LMG S-19264T (=DSM 44701T), isolated from a smear-ripened cheese.</title>
        <authorList>
            <consortium name="US DOE Joint Genome Institute (JGI-PGF)"/>
            <person name="Walter F."/>
            <person name="Albersmeier A."/>
            <person name="Kalinowski J."/>
            <person name="Ruckert C."/>
        </authorList>
    </citation>
    <scope>NUCLEOTIDE SEQUENCE</scope>
    <source>
        <strain evidence="1">NBRC 110023</strain>
    </source>
</reference>
<dbReference type="EMBL" id="BSOT01000009">
    <property type="protein sequence ID" value="GLR72362.1"/>
    <property type="molecule type" value="Genomic_DNA"/>
</dbReference>
<evidence type="ECO:0000313" key="2">
    <source>
        <dbReference type="Proteomes" id="UP001156601"/>
    </source>
</evidence>